<feature type="coiled-coil region" evidence="1">
    <location>
        <begin position="278"/>
        <end position="305"/>
    </location>
</feature>
<protein>
    <submittedName>
        <fullName evidence="3">Uncharacterized protein</fullName>
    </submittedName>
</protein>
<evidence type="ECO:0000256" key="2">
    <source>
        <dbReference type="SAM" id="Phobius"/>
    </source>
</evidence>
<name>A0A0D8XT32_DICVI</name>
<evidence type="ECO:0000313" key="3">
    <source>
        <dbReference type="EMBL" id="KJH47768.1"/>
    </source>
</evidence>
<evidence type="ECO:0000256" key="1">
    <source>
        <dbReference type="SAM" id="Coils"/>
    </source>
</evidence>
<dbReference type="EMBL" id="KN716293">
    <property type="protein sequence ID" value="KJH47768.1"/>
    <property type="molecule type" value="Genomic_DNA"/>
</dbReference>
<keyword evidence="2" id="KW-1133">Transmembrane helix</keyword>
<gene>
    <name evidence="3" type="ORF">DICVIV_06121</name>
</gene>
<keyword evidence="1" id="KW-0175">Coiled coil</keyword>
<keyword evidence="2" id="KW-0472">Membrane</keyword>
<reference evidence="4" key="2">
    <citation type="journal article" date="2016" name="Sci. Rep.">
        <title>Dictyocaulus viviparus genome, variome and transcriptome elucidate lungworm biology and support future intervention.</title>
        <authorList>
            <person name="McNulty S.N."/>
            <person name="Strube C."/>
            <person name="Rosa B.A."/>
            <person name="Martin J.C."/>
            <person name="Tyagi R."/>
            <person name="Choi Y.J."/>
            <person name="Wang Q."/>
            <person name="Hallsworth Pepin K."/>
            <person name="Zhang X."/>
            <person name="Ozersky P."/>
            <person name="Wilson R.K."/>
            <person name="Sternberg P.W."/>
            <person name="Gasser R.B."/>
            <person name="Mitreva M."/>
        </authorList>
    </citation>
    <scope>NUCLEOTIDE SEQUENCE [LARGE SCALE GENOMIC DNA]</scope>
    <source>
        <strain evidence="4">HannoverDv2000</strain>
    </source>
</reference>
<dbReference type="Proteomes" id="UP000053766">
    <property type="component" value="Unassembled WGS sequence"/>
</dbReference>
<keyword evidence="4" id="KW-1185">Reference proteome</keyword>
<organism evidence="3 4">
    <name type="scientific">Dictyocaulus viviparus</name>
    <name type="common">Bovine lungworm</name>
    <dbReference type="NCBI Taxonomy" id="29172"/>
    <lineage>
        <taxon>Eukaryota</taxon>
        <taxon>Metazoa</taxon>
        <taxon>Ecdysozoa</taxon>
        <taxon>Nematoda</taxon>
        <taxon>Chromadorea</taxon>
        <taxon>Rhabditida</taxon>
        <taxon>Rhabditina</taxon>
        <taxon>Rhabditomorpha</taxon>
        <taxon>Strongyloidea</taxon>
        <taxon>Metastrongylidae</taxon>
        <taxon>Dictyocaulus</taxon>
    </lineage>
</organism>
<proteinExistence type="predicted"/>
<accession>A0A0D8XT32</accession>
<reference evidence="3 4" key="1">
    <citation type="submission" date="2013-11" db="EMBL/GenBank/DDBJ databases">
        <title>Draft genome of the bovine lungworm Dictyocaulus viviparus.</title>
        <authorList>
            <person name="Mitreva M."/>
        </authorList>
    </citation>
    <scope>NUCLEOTIDE SEQUENCE [LARGE SCALE GENOMIC DNA]</scope>
    <source>
        <strain evidence="3 4">HannoverDv2000</strain>
    </source>
</reference>
<sequence length="339" mass="39401">MEEYRHCCQMQTFSTNKQRHSKQCTPLLEADSMEDINIPRTIHNTIPNGYSSLCNEIPRNSYEYRSYDEEMNQSSDFEYSQHSYEMCLTRSGVNKYEVEVDEEFSGTCREPINKSDEAAFSETHFQSLNDNISQLIDRGTIEIYRRVLRDFFSFDHINIQFYSNDSGTSFKPYCARTKTEEYENGAVVAVVLGLGVCCVTLCCFWNLIQVFLLILIPAFCFYQINFPLCNSISASLPIPSNDNNDIERNILEADCNRLTKYMDITAVTDNEKALWSRMMTLEDQNKQLICELEKQRQATEQLLSQLDDSTSKSYNAESNSERVISRDDIFEDEFKNLIY</sequence>
<dbReference type="AlphaFoldDB" id="A0A0D8XT32"/>
<evidence type="ECO:0000313" key="4">
    <source>
        <dbReference type="Proteomes" id="UP000053766"/>
    </source>
</evidence>
<feature type="transmembrane region" description="Helical" evidence="2">
    <location>
        <begin position="186"/>
        <end position="219"/>
    </location>
</feature>
<keyword evidence="2" id="KW-0812">Transmembrane</keyword>